<keyword evidence="7" id="KW-1185">Reference proteome</keyword>
<keyword evidence="2" id="KW-0805">Transcription regulation</keyword>
<dbReference type="InterPro" id="IPR058163">
    <property type="entry name" value="LysR-type_TF_proteobact-type"/>
</dbReference>
<gene>
    <name evidence="6" type="ORF">DFR41_1011323</name>
</gene>
<dbReference type="InterPro" id="IPR000847">
    <property type="entry name" value="LysR_HTH_N"/>
</dbReference>
<organism evidence="6 7">
    <name type="scientific">Pseudacidovorax intermedius</name>
    <dbReference type="NCBI Taxonomy" id="433924"/>
    <lineage>
        <taxon>Bacteria</taxon>
        <taxon>Pseudomonadati</taxon>
        <taxon>Pseudomonadota</taxon>
        <taxon>Betaproteobacteria</taxon>
        <taxon>Burkholderiales</taxon>
        <taxon>Comamonadaceae</taxon>
        <taxon>Pseudacidovorax</taxon>
    </lineage>
</organism>
<dbReference type="GO" id="GO:0043565">
    <property type="term" value="F:sequence-specific DNA binding"/>
    <property type="evidence" value="ECO:0007669"/>
    <property type="project" value="TreeGrafter"/>
</dbReference>
<dbReference type="PROSITE" id="PS50931">
    <property type="entry name" value="HTH_LYSR"/>
    <property type="match status" value="1"/>
</dbReference>
<dbReference type="SUPFAM" id="SSF53850">
    <property type="entry name" value="Periplasmic binding protein-like II"/>
    <property type="match status" value="1"/>
</dbReference>
<protein>
    <submittedName>
        <fullName evidence="6">LysR family transcriptional regulator</fullName>
    </submittedName>
</protein>
<comment type="caution">
    <text evidence="6">The sequence shown here is derived from an EMBL/GenBank/DDBJ whole genome shotgun (WGS) entry which is preliminary data.</text>
</comment>
<dbReference type="RefSeq" id="WP_114802093.1">
    <property type="nucleotide sequence ID" value="NZ_QQAV01000001.1"/>
</dbReference>
<dbReference type="PANTHER" id="PTHR30537:SF21">
    <property type="entry name" value="HTH-TYPE TRANSCRIPTIONAL REGULATOR SINR-RELATED"/>
    <property type="match status" value="1"/>
</dbReference>
<evidence type="ECO:0000313" key="6">
    <source>
        <dbReference type="EMBL" id="RDI29562.1"/>
    </source>
</evidence>
<evidence type="ECO:0000256" key="1">
    <source>
        <dbReference type="ARBA" id="ARBA00009437"/>
    </source>
</evidence>
<name>A0A370FPA4_9BURK</name>
<dbReference type="OrthoDB" id="9786526at2"/>
<dbReference type="AlphaFoldDB" id="A0A370FPA4"/>
<dbReference type="Pfam" id="PF00126">
    <property type="entry name" value="HTH_1"/>
    <property type="match status" value="1"/>
</dbReference>
<evidence type="ECO:0000256" key="4">
    <source>
        <dbReference type="ARBA" id="ARBA00023163"/>
    </source>
</evidence>
<reference evidence="6 7" key="1">
    <citation type="submission" date="2018-07" db="EMBL/GenBank/DDBJ databases">
        <title>Genomic Encyclopedia of Type Strains, Phase IV (KMG-IV): sequencing the most valuable type-strain genomes for metagenomic binning, comparative biology and taxonomic classification.</title>
        <authorList>
            <person name="Goeker M."/>
        </authorList>
    </citation>
    <scope>NUCLEOTIDE SEQUENCE [LARGE SCALE GENOMIC DNA]</scope>
    <source>
        <strain evidence="6 7">DSM 21352</strain>
    </source>
</reference>
<evidence type="ECO:0000313" key="7">
    <source>
        <dbReference type="Proteomes" id="UP000255265"/>
    </source>
</evidence>
<dbReference type="InterPro" id="IPR036388">
    <property type="entry name" value="WH-like_DNA-bd_sf"/>
</dbReference>
<dbReference type="GO" id="GO:0006351">
    <property type="term" value="P:DNA-templated transcription"/>
    <property type="evidence" value="ECO:0007669"/>
    <property type="project" value="TreeGrafter"/>
</dbReference>
<keyword evidence="3" id="KW-0238">DNA-binding</keyword>
<evidence type="ECO:0000259" key="5">
    <source>
        <dbReference type="PROSITE" id="PS50931"/>
    </source>
</evidence>
<dbReference type="Pfam" id="PF03466">
    <property type="entry name" value="LysR_substrate"/>
    <property type="match status" value="1"/>
</dbReference>
<dbReference type="InterPro" id="IPR005119">
    <property type="entry name" value="LysR_subst-bd"/>
</dbReference>
<keyword evidence="4" id="KW-0804">Transcription</keyword>
<dbReference type="SUPFAM" id="SSF46785">
    <property type="entry name" value="Winged helix' DNA-binding domain"/>
    <property type="match status" value="1"/>
</dbReference>
<dbReference type="CDD" id="cd08422">
    <property type="entry name" value="PBP2_CrgA_like"/>
    <property type="match status" value="1"/>
</dbReference>
<dbReference type="Gene3D" id="3.40.190.290">
    <property type="match status" value="1"/>
</dbReference>
<dbReference type="InterPro" id="IPR036390">
    <property type="entry name" value="WH_DNA-bd_sf"/>
</dbReference>
<sequence>MGIENLADLRLVQEAARSGSLSAAGRTLDLTPAAASAALKRVESQLGARLFERSTRALRLTAEGQTLLDYAGRAFELLAEAEAQVAAGRGELVGTLRVAAPSDLTRRVLLPAFDEFLARHPGVQLALSVGDRPLDVMRDEVDLALRYGPLADSRLVARPLAQTRPVLCAAPAYLHRRGTPRLPQDLVQHNCLSFHRAGRRQREWRFGQGGQWVAVRIDGDRHADDASLAREWTLAGVGITFKSYLDVRADLDSGALVRLLPDWDTEAYPLHALLPSNRFVPARVRALVDFLADWLAQWLADDPAGIATAGGSADAGAVRAAGRPNIAG</sequence>
<evidence type="ECO:0000256" key="2">
    <source>
        <dbReference type="ARBA" id="ARBA00023015"/>
    </source>
</evidence>
<dbReference type="GO" id="GO:0003700">
    <property type="term" value="F:DNA-binding transcription factor activity"/>
    <property type="evidence" value="ECO:0007669"/>
    <property type="project" value="InterPro"/>
</dbReference>
<dbReference type="EMBL" id="QQAV01000001">
    <property type="protein sequence ID" value="RDI29562.1"/>
    <property type="molecule type" value="Genomic_DNA"/>
</dbReference>
<comment type="similarity">
    <text evidence="1">Belongs to the LysR transcriptional regulatory family.</text>
</comment>
<proteinExistence type="inferred from homology"/>
<dbReference type="Proteomes" id="UP000255265">
    <property type="component" value="Unassembled WGS sequence"/>
</dbReference>
<feature type="domain" description="HTH lysR-type" evidence="5">
    <location>
        <begin position="4"/>
        <end position="61"/>
    </location>
</feature>
<accession>A0A370FPA4</accession>
<dbReference type="PANTHER" id="PTHR30537">
    <property type="entry name" value="HTH-TYPE TRANSCRIPTIONAL REGULATOR"/>
    <property type="match status" value="1"/>
</dbReference>
<dbReference type="Gene3D" id="1.10.10.10">
    <property type="entry name" value="Winged helix-like DNA-binding domain superfamily/Winged helix DNA-binding domain"/>
    <property type="match status" value="1"/>
</dbReference>
<evidence type="ECO:0000256" key="3">
    <source>
        <dbReference type="ARBA" id="ARBA00023125"/>
    </source>
</evidence>
<dbReference type="FunFam" id="3.40.190.290:FF:000001">
    <property type="entry name" value="Transcriptional regulator, LysR family"/>
    <property type="match status" value="1"/>
</dbReference>